<dbReference type="Pfam" id="PF06441">
    <property type="entry name" value="EHN"/>
    <property type="match status" value="1"/>
</dbReference>
<dbReference type="InterPro" id="IPR029058">
    <property type="entry name" value="AB_hydrolase_fold"/>
</dbReference>
<dbReference type="Proteomes" id="UP000249915">
    <property type="component" value="Unassembled WGS sequence"/>
</dbReference>
<dbReference type="PIRSF" id="PIRSF001112">
    <property type="entry name" value="Epoxide_hydrolase"/>
    <property type="match status" value="1"/>
</dbReference>
<protein>
    <submittedName>
        <fullName evidence="4">Epoxide hydrolase</fullName>
    </submittedName>
</protein>
<dbReference type="PANTHER" id="PTHR21661:SF35">
    <property type="entry name" value="EPOXIDE HYDROLASE"/>
    <property type="match status" value="1"/>
</dbReference>
<gene>
    <name evidence="4" type="ORF">BAY60_13055</name>
</gene>
<dbReference type="OrthoDB" id="27092at2"/>
<evidence type="ECO:0000313" key="4">
    <source>
        <dbReference type="EMBL" id="PXY27365.1"/>
    </source>
</evidence>
<comment type="caution">
    <text evidence="4">The sequence shown here is derived from an EMBL/GenBank/DDBJ whole genome shotgun (WGS) entry which is preliminary data.</text>
</comment>
<dbReference type="GO" id="GO:0097176">
    <property type="term" value="P:epoxide metabolic process"/>
    <property type="evidence" value="ECO:0007669"/>
    <property type="project" value="TreeGrafter"/>
</dbReference>
<dbReference type="EMBL" id="MASW01000002">
    <property type="protein sequence ID" value="PXY27365.1"/>
    <property type="molecule type" value="Genomic_DNA"/>
</dbReference>
<dbReference type="InterPro" id="IPR000639">
    <property type="entry name" value="Epox_hydrolase-like"/>
</dbReference>
<dbReference type="PRINTS" id="PR00412">
    <property type="entry name" value="EPOXHYDRLASE"/>
</dbReference>
<organism evidence="4 5">
    <name type="scientific">Prauserella muralis</name>
    <dbReference type="NCBI Taxonomy" id="588067"/>
    <lineage>
        <taxon>Bacteria</taxon>
        <taxon>Bacillati</taxon>
        <taxon>Actinomycetota</taxon>
        <taxon>Actinomycetes</taxon>
        <taxon>Pseudonocardiales</taxon>
        <taxon>Pseudonocardiaceae</taxon>
        <taxon>Prauserella</taxon>
    </lineage>
</organism>
<dbReference type="RefSeq" id="WP_112281366.1">
    <property type="nucleotide sequence ID" value="NZ_MASW01000002.1"/>
</dbReference>
<name>A0A2V4B2K2_9PSEU</name>
<dbReference type="GO" id="GO:0004301">
    <property type="term" value="F:epoxide hydrolase activity"/>
    <property type="evidence" value="ECO:0007669"/>
    <property type="project" value="TreeGrafter"/>
</dbReference>
<dbReference type="InterPro" id="IPR016292">
    <property type="entry name" value="Epoxide_hydrolase"/>
</dbReference>
<dbReference type="AlphaFoldDB" id="A0A2V4B2K2"/>
<keyword evidence="3 4" id="KW-0378">Hydrolase</keyword>
<keyword evidence="5" id="KW-1185">Reference proteome</keyword>
<evidence type="ECO:0000256" key="2">
    <source>
        <dbReference type="ARBA" id="ARBA00022797"/>
    </source>
</evidence>
<comment type="similarity">
    <text evidence="1">Belongs to the peptidase S33 family.</text>
</comment>
<reference evidence="4 5" key="1">
    <citation type="submission" date="2016-07" db="EMBL/GenBank/DDBJ databases">
        <title>Draft genome sequence of Prauserella muralis DSM 45305, isolated from a mould-covered wall in an indoor environment.</title>
        <authorList>
            <person name="Ruckert C."/>
            <person name="Albersmeier A."/>
            <person name="Jiang C.-L."/>
            <person name="Jiang Y."/>
            <person name="Kalinowski J."/>
            <person name="Schneider O."/>
            <person name="Winkler A."/>
            <person name="Zotchev S.B."/>
        </authorList>
    </citation>
    <scope>NUCLEOTIDE SEQUENCE [LARGE SCALE GENOMIC DNA]</scope>
    <source>
        <strain evidence="4 5">DSM 45305</strain>
    </source>
</reference>
<dbReference type="InterPro" id="IPR010497">
    <property type="entry name" value="Epoxide_hydro_N"/>
</dbReference>
<evidence type="ECO:0000256" key="1">
    <source>
        <dbReference type="ARBA" id="ARBA00010088"/>
    </source>
</evidence>
<accession>A0A2V4B2K2</accession>
<proteinExistence type="inferred from homology"/>
<keyword evidence="2" id="KW-0058">Aromatic hydrocarbons catabolism</keyword>
<evidence type="ECO:0000313" key="5">
    <source>
        <dbReference type="Proteomes" id="UP000249915"/>
    </source>
</evidence>
<sequence>MTDLIEPFRIAIPQVDLDDLVARLERTRWPAEAPAAEWDHGVPVSYLRGLAEYWRTGYDWRAHEAALNAIPQYTTVIDGQRIHFLHLRSPEPDALPLLLTHGWPGSVAEFLDVVAPLADPAAHGGDPADAFHVVVPSLPGFGFSQPVLDGGWTVERTARAWAELMHRLGYERYGTQGGDWGSVVSRLVAAVDPGHVVGVHLNYLPFVPPEETTGLSDEDLARVERARRYLAAPSGHLVQQSTRPQTLAFALTDSPAGQLAWLAEKFVGWADPGHPIAADRVLTTVMLYWLTGAGASSAWYYRANAGVRGAPLPCPAPIGVAVSPHDLILPVRSLVERKYTITHWTEFGRGGHFAALEVPEALTADVRAFFRTVRACAAEEAWTASSGALPTSCAGTAPT</sequence>
<dbReference type="PANTHER" id="PTHR21661">
    <property type="entry name" value="EPOXIDE HYDROLASE 1-RELATED"/>
    <property type="match status" value="1"/>
</dbReference>
<dbReference type="SUPFAM" id="SSF53474">
    <property type="entry name" value="alpha/beta-Hydrolases"/>
    <property type="match status" value="1"/>
</dbReference>
<dbReference type="Gene3D" id="3.40.50.1820">
    <property type="entry name" value="alpha/beta hydrolase"/>
    <property type="match status" value="1"/>
</dbReference>
<evidence type="ECO:0000256" key="3">
    <source>
        <dbReference type="ARBA" id="ARBA00022801"/>
    </source>
</evidence>